<dbReference type="Pfam" id="PF20463">
    <property type="entry name" value="PDH_C"/>
    <property type="match status" value="1"/>
</dbReference>
<keyword evidence="2" id="KW-0560">Oxidoreductase</keyword>
<evidence type="ECO:0000313" key="6">
    <source>
        <dbReference type="Proteomes" id="UP000011835"/>
    </source>
</evidence>
<dbReference type="Gene3D" id="3.40.50.720">
    <property type="entry name" value="NAD(P)-binding Rossmann-like Domain"/>
    <property type="match status" value="1"/>
</dbReference>
<dbReference type="InterPro" id="IPR036291">
    <property type="entry name" value="NAD(P)-bd_dom_sf"/>
</dbReference>
<dbReference type="PANTHER" id="PTHR21363:SF0">
    <property type="entry name" value="PREPHENATE DEHYDROGENASE [NADP(+)]"/>
    <property type="match status" value="1"/>
</dbReference>
<dbReference type="InterPro" id="IPR008927">
    <property type="entry name" value="6-PGluconate_DH-like_C_sf"/>
</dbReference>
<dbReference type="AlphaFoldDB" id="M4RFJ3"/>
<dbReference type="Proteomes" id="UP000011835">
    <property type="component" value="Chromosome"/>
</dbReference>
<comment type="similarity">
    <text evidence="1">Belongs to the prephenate/arogenate dehydrogenase family.</text>
</comment>
<evidence type="ECO:0000313" key="5">
    <source>
        <dbReference type="EMBL" id="AGH40949.1"/>
    </source>
</evidence>
<dbReference type="Pfam" id="PF02153">
    <property type="entry name" value="PDH_N"/>
    <property type="match status" value="1"/>
</dbReference>
<dbReference type="SUPFAM" id="SSF51735">
    <property type="entry name" value="NAD(P)-binding Rossmann-fold domains"/>
    <property type="match status" value="1"/>
</dbReference>
<dbReference type="KEGG" id="btp:D805_0682"/>
<dbReference type="InterPro" id="IPR046826">
    <property type="entry name" value="PDH_N"/>
</dbReference>
<evidence type="ECO:0000256" key="1">
    <source>
        <dbReference type="ARBA" id="ARBA00007964"/>
    </source>
</evidence>
<dbReference type="EMBL" id="CP004346">
    <property type="protein sequence ID" value="AGH40949.1"/>
    <property type="molecule type" value="Genomic_DNA"/>
</dbReference>
<dbReference type="PATRIC" id="fig|1254439.12.peg.682"/>
<feature type="region of interest" description="Disordered" evidence="3">
    <location>
        <begin position="32"/>
        <end position="57"/>
    </location>
</feature>
<protein>
    <submittedName>
        <fullName evidence="5">Prephenate dehydrogenase</fullName>
    </submittedName>
</protein>
<feature type="domain" description="Prephenate/arogenate dehydrogenase" evidence="4">
    <location>
        <begin position="62"/>
        <end position="350"/>
    </location>
</feature>
<dbReference type="InterPro" id="IPR003099">
    <property type="entry name" value="Prephen_DH"/>
</dbReference>
<evidence type="ECO:0000256" key="2">
    <source>
        <dbReference type="ARBA" id="ARBA00023002"/>
    </source>
</evidence>
<gene>
    <name evidence="5" type="ORF">D805_0682</name>
</gene>
<evidence type="ECO:0000256" key="3">
    <source>
        <dbReference type="SAM" id="MobiDB-lite"/>
    </source>
</evidence>
<keyword evidence="6" id="KW-1185">Reference proteome</keyword>
<dbReference type="GO" id="GO:0004665">
    <property type="term" value="F:prephenate dehydrogenase (NADP+) activity"/>
    <property type="evidence" value="ECO:0007669"/>
    <property type="project" value="InterPro"/>
</dbReference>
<dbReference type="HOGENOM" id="CLU_055968_1_0_11"/>
<name>M4RFJ3_9BIFI</name>
<proteinExistence type="inferred from homology"/>
<dbReference type="SUPFAM" id="SSF48179">
    <property type="entry name" value="6-phosphogluconate dehydrogenase C-terminal domain-like"/>
    <property type="match status" value="1"/>
</dbReference>
<sequence length="406" mass="43711">MVSDDSGRRLACGYAEGITGSAIAATDTANAAGSTNATDSTNMAHTAERGRETDTMADKTGMTIGIVGLGLIGGSLARHLAANGYRVIAWNHRPHPYEQARRDGIVCVDSLEELAGHPDARPDLIVLCNPLKAMPQMLSRLALVIDRTTTTLTDVGSVKALVRQQVVAAGLGNCYVGAHPMTGTERSGFEASDPSLFDHALWAITVDESTDYRRFLVVARMITEGCANRCIVIDDGTHDRAAALISHMPHVVATALINELTDNPDRNIAAALAAGSWRDMTRVALTDPQRTRAMVDEDAENVETLLRHMADRLVAVADALHDGDDRQIGEFFAHGQPFRDYKAACVRANTQAETPETMDMPLNLATWREQLLESARRGEQVTGWHSDAVAVVERRPAVASAALARA</sequence>
<reference evidence="5 6" key="1">
    <citation type="journal article" date="2013" name="Genome Announc.">
        <title>Complete Genome Sequence of the Probiotic Bifidobacterium thermophilum Strain RBL67.</title>
        <authorList>
            <person name="Jans C."/>
            <person name="Lacroix C."/>
            <person name="Follador R."/>
            <person name="Stevens M.J."/>
        </authorList>
    </citation>
    <scope>NUCLEOTIDE SEQUENCE [LARGE SCALE GENOMIC DNA]</scope>
    <source>
        <strain evidence="5 6">RBL67</strain>
    </source>
</reference>
<feature type="compositionally biased region" description="Low complexity" evidence="3">
    <location>
        <begin position="32"/>
        <end position="42"/>
    </location>
</feature>
<accession>M4RFJ3</accession>
<feature type="compositionally biased region" description="Basic and acidic residues" evidence="3">
    <location>
        <begin position="46"/>
        <end position="57"/>
    </location>
</feature>
<dbReference type="Gene3D" id="1.10.3660.10">
    <property type="entry name" value="6-phosphogluconate dehydrogenase C-terminal like domain"/>
    <property type="match status" value="1"/>
</dbReference>
<dbReference type="GO" id="GO:0006571">
    <property type="term" value="P:tyrosine biosynthetic process"/>
    <property type="evidence" value="ECO:0007669"/>
    <property type="project" value="InterPro"/>
</dbReference>
<dbReference type="PANTHER" id="PTHR21363">
    <property type="entry name" value="PREPHENATE DEHYDROGENASE"/>
    <property type="match status" value="1"/>
</dbReference>
<dbReference type="InterPro" id="IPR046825">
    <property type="entry name" value="PDH_C"/>
</dbReference>
<dbReference type="GO" id="GO:0008977">
    <property type="term" value="F:prephenate dehydrogenase (NAD+) activity"/>
    <property type="evidence" value="ECO:0007669"/>
    <property type="project" value="InterPro"/>
</dbReference>
<dbReference type="GO" id="GO:0070403">
    <property type="term" value="F:NAD+ binding"/>
    <property type="evidence" value="ECO:0007669"/>
    <property type="project" value="InterPro"/>
</dbReference>
<organism evidence="5 6">
    <name type="scientific">Bifidobacterium thermophilum RBL67</name>
    <dbReference type="NCBI Taxonomy" id="1254439"/>
    <lineage>
        <taxon>Bacteria</taxon>
        <taxon>Bacillati</taxon>
        <taxon>Actinomycetota</taxon>
        <taxon>Actinomycetes</taxon>
        <taxon>Bifidobacteriales</taxon>
        <taxon>Bifidobacteriaceae</taxon>
        <taxon>Bifidobacterium</taxon>
    </lineage>
</organism>
<dbReference type="PROSITE" id="PS51176">
    <property type="entry name" value="PDH_ADH"/>
    <property type="match status" value="1"/>
</dbReference>
<dbReference type="InterPro" id="IPR050812">
    <property type="entry name" value="Preph/Arog_dehydrog"/>
</dbReference>
<evidence type="ECO:0000259" key="4">
    <source>
        <dbReference type="PROSITE" id="PS51176"/>
    </source>
</evidence>